<keyword evidence="7" id="KW-0030">Aminoacyl-tRNA synthetase</keyword>
<evidence type="ECO:0000259" key="15">
    <source>
        <dbReference type="Pfam" id="PF04557"/>
    </source>
</evidence>
<dbReference type="Gene3D" id="3.40.50.620">
    <property type="entry name" value="HUPs"/>
    <property type="match status" value="2"/>
</dbReference>
<feature type="domain" description="tRNA synthetases class I (E and Q) anti-codon binding" evidence="17">
    <location>
        <begin position="1619"/>
        <end position="1694"/>
    </location>
</feature>
<feature type="repeat" description="TPR" evidence="11">
    <location>
        <begin position="329"/>
        <end position="362"/>
    </location>
</feature>
<evidence type="ECO:0000256" key="4">
    <source>
        <dbReference type="ARBA" id="ARBA00022741"/>
    </source>
</evidence>
<reference evidence="18" key="2">
    <citation type="journal article" date="2023" name="Science">
        <title>Genomic signatures of disease resistance in endangered staghorn corals.</title>
        <authorList>
            <person name="Vollmer S.V."/>
            <person name="Selwyn J.D."/>
            <person name="Despard B.A."/>
            <person name="Roesel C.L."/>
        </authorList>
    </citation>
    <scope>NUCLEOTIDE SEQUENCE</scope>
    <source>
        <strain evidence="18">K2</strain>
    </source>
</reference>
<keyword evidence="11" id="KW-0802">TPR repeat</keyword>
<evidence type="ECO:0000256" key="6">
    <source>
        <dbReference type="ARBA" id="ARBA00022917"/>
    </source>
</evidence>
<dbReference type="Pfam" id="PF04557">
    <property type="entry name" value="tRNA_synt_1c_R2"/>
    <property type="match status" value="1"/>
</dbReference>
<evidence type="ECO:0000256" key="3">
    <source>
        <dbReference type="ARBA" id="ARBA00022598"/>
    </source>
</evidence>
<keyword evidence="6" id="KW-0648">Protein biosynthesis</keyword>
<dbReference type="InterPro" id="IPR007638">
    <property type="entry name" value="Gln-tRNA-synth_Ib_RNA-bd_2"/>
</dbReference>
<dbReference type="Gene3D" id="1.10.8.1290">
    <property type="entry name" value="Glutaminyl-tRNA synthetase, non-specific RNA binding region part 1, domain 1"/>
    <property type="match status" value="1"/>
</dbReference>
<keyword evidence="3 18" id="KW-0436">Ligase</keyword>
<reference evidence="18" key="1">
    <citation type="journal article" date="2023" name="G3 (Bethesda)">
        <title>Whole genome assembly and annotation of the endangered Caribbean coral Acropora cervicornis.</title>
        <authorList>
            <person name="Selwyn J.D."/>
            <person name="Vollmer S.V."/>
        </authorList>
    </citation>
    <scope>NUCLEOTIDE SEQUENCE</scope>
    <source>
        <strain evidence="18">K2</strain>
    </source>
</reference>
<name>A0AAD9UUX6_ACRCE</name>
<dbReference type="Proteomes" id="UP001249851">
    <property type="component" value="Unassembled WGS sequence"/>
</dbReference>
<evidence type="ECO:0000259" key="13">
    <source>
        <dbReference type="Pfam" id="PF00749"/>
    </source>
</evidence>
<dbReference type="FunFam" id="1.10.10.2420:FF:000001">
    <property type="entry name" value="Glutamine--tRNA ligase cytoplasmic"/>
    <property type="match status" value="1"/>
</dbReference>
<dbReference type="EMBL" id="JARQWQ010000108">
    <property type="protein sequence ID" value="KAK2550592.1"/>
    <property type="molecule type" value="Genomic_DNA"/>
</dbReference>
<protein>
    <recommendedName>
        <fullName evidence="10">Probable glutamine--tRNA ligase</fullName>
        <ecNumber evidence="2">6.1.1.18</ecNumber>
    </recommendedName>
    <alternativeName>
        <fullName evidence="8">Glutaminyl-tRNA synthetase</fullName>
    </alternativeName>
</protein>
<evidence type="ECO:0000256" key="12">
    <source>
        <dbReference type="SAM" id="MobiDB-lite"/>
    </source>
</evidence>
<dbReference type="FunFam" id="2.40.240.10:FF:000008">
    <property type="entry name" value="probable glutamine--tRNA ligase"/>
    <property type="match status" value="1"/>
</dbReference>
<dbReference type="GO" id="GO:0005524">
    <property type="term" value="F:ATP binding"/>
    <property type="evidence" value="ECO:0007669"/>
    <property type="project" value="UniProtKB-KW"/>
</dbReference>
<dbReference type="GO" id="GO:0004819">
    <property type="term" value="F:glutamine-tRNA ligase activity"/>
    <property type="evidence" value="ECO:0007669"/>
    <property type="project" value="UniProtKB-EC"/>
</dbReference>
<dbReference type="InterPro" id="IPR014729">
    <property type="entry name" value="Rossmann-like_a/b/a_fold"/>
</dbReference>
<evidence type="ECO:0000256" key="9">
    <source>
        <dbReference type="ARBA" id="ARBA00048270"/>
    </source>
</evidence>
<comment type="similarity">
    <text evidence="1">Belongs to the class-I aminoacyl-tRNA synthetase family.</text>
</comment>
<dbReference type="InterPro" id="IPR050132">
    <property type="entry name" value="Gln/Glu-tRNA_Ligase"/>
</dbReference>
<dbReference type="InterPro" id="IPR049437">
    <property type="entry name" value="tRNA-synt_1c_C2"/>
</dbReference>
<evidence type="ECO:0000256" key="2">
    <source>
        <dbReference type="ARBA" id="ARBA00012836"/>
    </source>
</evidence>
<dbReference type="SUPFAM" id="SSF50715">
    <property type="entry name" value="Ribosomal protein L25-like"/>
    <property type="match status" value="1"/>
</dbReference>
<dbReference type="InterPro" id="IPR001412">
    <property type="entry name" value="aa-tRNA-synth_I_CS"/>
</dbReference>
<feature type="domain" description="Glutamyl/glutaminyl-tRNA synthetase class Ib anti-codon binding" evidence="14">
    <location>
        <begin position="1534"/>
        <end position="1594"/>
    </location>
</feature>
<dbReference type="FunFam" id="1.10.8.1290:FF:000002">
    <property type="entry name" value="Glutamine--tRNA ligase cytoplasmic"/>
    <property type="match status" value="1"/>
</dbReference>
<proteinExistence type="inferred from homology"/>
<dbReference type="GO" id="GO:0017101">
    <property type="term" value="C:aminoacyl-tRNA synthetase multienzyme complex"/>
    <property type="evidence" value="ECO:0007669"/>
    <property type="project" value="TreeGrafter"/>
</dbReference>
<dbReference type="GO" id="GO:0005829">
    <property type="term" value="C:cytosol"/>
    <property type="evidence" value="ECO:0007669"/>
    <property type="project" value="TreeGrafter"/>
</dbReference>
<dbReference type="SMART" id="SM00028">
    <property type="entry name" value="TPR"/>
    <property type="match status" value="18"/>
</dbReference>
<dbReference type="SUPFAM" id="SSF52374">
    <property type="entry name" value="Nucleotidylyl transferase"/>
    <property type="match status" value="1"/>
</dbReference>
<evidence type="ECO:0000256" key="1">
    <source>
        <dbReference type="ARBA" id="ARBA00005594"/>
    </source>
</evidence>
<dbReference type="Gene3D" id="1.10.10.2420">
    <property type="match status" value="1"/>
</dbReference>
<dbReference type="Pfam" id="PF03950">
    <property type="entry name" value="tRNA-synt_1c_C"/>
    <property type="match status" value="1"/>
</dbReference>
<dbReference type="InterPro" id="IPR007639">
    <property type="entry name" value="Gln-tRNA-synth_Ib_RNA-bd_N"/>
</dbReference>
<keyword evidence="5" id="KW-0067">ATP-binding</keyword>
<evidence type="ECO:0000256" key="11">
    <source>
        <dbReference type="PROSITE-ProRule" id="PRU00339"/>
    </source>
</evidence>
<sequence>MAEGANTSMQEFDDETLRERINHTPSLYLLLAITEVYKEEGNSAYKEKEFPRAVDFYTQGLETKCKDDELNAKLYSNRATAHFYMGKCCETLADARAALQLRPNYIKAIERGASACMKLGMYEEAVTWCDKGLAVFQNNKKLMDLKSEAIEAQRNVKIAAETGNKPLQRILYAEIGHKYRKSGRINEAINLYELELKMAKELRQRKEQGFAYSHLGNAELDRGNLKQAIVYHEFHLNITKELGDRLQEGSACGNLGNAHHEIGDYKRAMYYHNLSLEIAKEVDNKTGQGNAYGSLGNDYFGLGDLKRAVHYHELQLNVAQEVGDKVGETTVYANLGLDYLRLGDNEKAINNHELFLKFSQETGDRNAEARAYNFLGADYLNRNDLKKAIYYHSLCLDICKEVGNKAEEGRVCANLGSSYNNMGNYAQALKYHQLHLEIARQTGNISEQGKASGNLGDVYRCLGDSKKALAFHERSLEIAKDVGDKITVGYLYVSLGRDYHSLSDLKRAVHYQTLALDIFKSEDCKTLQVAAYEALGNSYKDRGDIEDAVQCHEACLKISREIGDLTNEGSANGNLGNIYRALGDLKKAKEHHELQVYFAKKVGDKTAEGIGYLNLGNDYQNLMNYREAIHYHEFSLKIAKEQDDIPGIGKAHGNLGNDYGALQDFEKAVEFHKLHLEVAEKLDDKLQVANALGNLGNAYRGLQDSHNAEHYYKRQLELAKKIKDTFGEIAANNNLGNFFEIQGSHLEALAHLKSSVGLLNDVRARLHLRDEWKINLRHLHRSSYTRLWVVLIKLEKIDEALSAAEQGRTQALKDLMEYNYGLFTPSDNRGESSAPEVILLETLSIPSNAIFFAVTDKTVVSWLIRGGLVVDVKAEKTSDVDSTAFFCSLIKNLLTDIGVRSETGPSCEDRSLDEEKDERGEHEMSSQTLANHEHIQSDGLRSLYDFLIAPMADSIDGDELVIVPEGHLWLVPFAALKDKNSKGSFRFCSLSSRVACSVFVVTRSVMDKASLFQSIGLSEQKTQETMKNEALSRRLETIIKLAKEKCVADVEKPTGVLLYSLASSAVKEDWQVKFVTEYITSKKIASAIQLTAAVDYMKANPMLPFDAASFEESCGVGVNITPDQVEDCVEELIKLNKEELLKKRYKFNLGMIMAKAREKLKWADGKAIKSEIDMQVLDLLGPKREEDMQKQKTKESKPSKEGKVAKGTSSAAIDPQVNGVARDEEVNTMFGEASKFHKTGENFKTPGYVVTPNTMKLMKEHLERTGGRVQTRFPPEPNGILHIGHAKAINFNFGYARPWKITHASDNFGKLYDFAVDLIKRGHAYVCHQEYEEIKGFNPPPSPWRDRPIEESLRLFEDMKKGKIDEGKATLRMKTTLEDGKMDPVAYRIKFTPHHRSGDEWCIYPTYDFTHCLCDSIEDISHSLCTKEFQSRRSSYYWLCNVLDIYCPVQWEYGRLNLSYTVVSKRKIGKLISEGIVRDWDDPRLFTLTALRRRGFPPEAINKFCSKVGVTMAQTVTDPLLLEACVRDELNVTAPRVMAVLEPLKVTIQNFNKQIKLNVPNFPQDPSKGSHEVAEKSFRRLTPNQPVGLKYAGVDSSGKVTELLVNCESTETAPKPKAFIHWVSSPLTFEVRLYDRLFKHKNPEDPSEVPGGFITDCNKDSLTLISSALVEQTVKGAAVYDKFQFERIGFFSVDPDTNEQKLVFNRTISLKEDPGKL</sequence>
<dbReference type="InterPro" id="IPR020056">
    <property type="entry name" value="Rbsml_bL25/Gln-tRNA_synth_N"/>
</dbReference>
<dbReference type="PROSITE" id="PS50005">
    <property type="entry name" value="TPR"/>
    <property type="match status" value="3"/>
</dbReference>
<comment type="catalytic activity">
    <reaction evidence="9">
        <text>tRNA(Gln) + L-glutamine + ATP = L-glutaminyl-tRNA(Gln) + AMP + diphosphate</text>
        <dbReference type="Rhea" id="RHEA:20121"/>
        <dbReference type="Rhea" id="RHEA-COMP:9662"/>
        <dbReference type="Rhea" id="RHEA-COMP:9681"/>
        <dbReference type="ChEBI" id="CHEBI:30616"/>
        <dbReference type="ChEBI" id="CHEBI:33019"/>
        <dbReference type="ChEBI" id="CHEBI:58359"/>
        <dbReference type="ChEBI" id="CHEBI:78442"/>
        <dbReference type="ChEBI" id="CHEBI:78521"/>
        <dbReference type="ChEBI" id="CHEBI:456215"/>
        <dbReference type="EC" id="6.1.1.18"/>
    </reaction>
</comment>
<dbReference type="Pfam" id="PF13424">
    <property type="entry name" value="TPR_12"/>
    <property type="match status" value="5"/>
</dbReference>
<dbReference type="GO" id="GO:0006425">
    <property type="term" value="P:glutaminyl-tRNA aminoacylation"/>
    <property type="evidence" value="ECO:0007669"/>
    <property type="project" value="InterPro"/>
</dbReference>
<feature type="region of interest" description="Disordered" evidence="12">
    <location>
        <begin position="903"/>
        <end position="931"/>
    </location>
</feature>
<accession>A0AAD9UUX6</accession>
<dbReference type="Gene3D" id="1.25.40.10">
    <property type="entry name" value="Tetratricopeptide repeat domain"/>
    <property type="match status" value="5"/>
</dbReference>
<keyword evidence="4" id="KW-0547">Nucleotide-binding</keyword>
<dbReference type="SUPFAM" id="SSF48452">
    <property type="entry name" value="TPR-like"/>
    <property type="match status" value="5"/>
</dbReference>
<evidence type="ECO:0000256" key="10">
    <source>
        <dbReference type="ARBA" id="ARBA00072317"/>
    </source>
</evidence>
<dbReference type="PANTHER" id="PTHR43097:SF4">
    <property type="entry name" value="GLUTAMINE--TRNA LIGASE"/>
    <property type="match status" value="1"/>
</dbReference>
<evidence type="ECO:0000313" key="18">
    <source>
        <dbReference type="EMBL" id="KAK2550592.1"/>
    </source>
</evidence>
<feature type="domain" description="Glutaminyl-tRNA synthetase class Ib non-specific RNA-binding" evidence="15">
    <location>
        <begin position="1168"/>
        <end position="1259"/>
    </location>
</feature>
<dbReference type="PANTHER" id="PTHR43097">
    <property type="entry name" value="GLUTAMINE-TRNA LIGASE"/>
    <property type="match status" value="1"/>
</dbReference>
<feature type="compositionally biased region" description="Basic and acidic residues" evidence="12">
    <location>
        <begin position="1181"/>
        <end position="1204"/>
    </location>
</feature>
<dbReference type="Pfam" id="PF04558">
    <property type="entry name" value="tRNA_synt_1c_R1"/>
    <property type="match status" value="1"/>
</dbReference>
<dbReference type="Gene3D" id="2.40.240.10">
    <property type="entry name" value="Ribosomal Protein L25, Chain P"/>
    <property type="match status" value="3"/>
</dbReference>
<dbReference type="InterPro" id="IPR020059">
    <property type="entry name" value="Glu/Gln-tRNA-synth_Ib_codon-bd"/>
</dbReference>
<feature type="domain" description="Glutamyl/glutaminyl-tRNA synthetase class Ib catalytic" evidence="13">
    <location>
        <begin position="1269"/>
        <end position="1297"/>
    </location>
</feature>
<feature type="region of interest" description="Disordered" evidence="12">
    <location>
        <begin position="1180"/>
        <end position="1211"/>
    </location>
</feature>
<keyword evidence="19" id="KW-1185">Reference proteome</keyword>
<dbReference type="InterPro" id="IPR019734">
    <property type="entry name" value="TPR_rpt"/>
</dbReference>
<dbReference type="EC" id="6.1.1.18" evidence="2"/>
<dbReference type="InterPro" id="IPR011035">
    <property type="entry name" value="Ribosomal_bL25/Gln-tRNA_synth"/>
</dbReference>
<gene>
    <name evidence="18" type="ORF">P5673_028642</name>
</gene>
<dbReference type="InterPro" id="IPR042559">
    <property type="entry name" value="Gln-tRNA-synth_Ib_RNA-bd_N_2"/>
</dbReference>
<dbReference type="Pfam" id="PF20974">
    <property type="entry name" value="tRNA-synt_1c_C2"/>
    <property type="match status" value="1"/>
</dbReference>
<comment type="caution">
    <text evidence="18">The sequence shown here is derived from an EMBL/GenBank/DDBJ whole genome shotgun (WGS) entry which is preliminary data.</text>
</comment>
<evidence type="ECO:0000259" key="17">
    <source>
        <dbReference type="Pfam" id="PF20974"/>
    </source>
</evidence>
<dbReference type="PROSITE" id="PS00178">
    <property type="entry name" value="AA_TRNA_LIGASE_I"/>
    <property type="match status" value="1"/>
</dbReference>
<dbReference type="InterPro" id="IPR020058">
    <property type="entry name" value="Glu/Gln-tRNA-synth_Ib_cat-dom"/>
</dbReference>
<evidence type="ECO:0000313" key="19">
    <source>
        <dbReference type="Proteomes" id="UP001249851"/>
    </source>
</evidence>
<dbReference type="Pfam" id="PF00749">
    <property type="entry name" value="tRNA-synt_1c"/>
    <property type="match status" value="2"/>
</dbReference>
<organism evidence="18 19">
    <name type="scientific">Acropora cervicornis</name>
    <name type="common">Staghorn coral</name>
    <dbReference type="NCBI Taxonomy" id="6130"/>
    <lineage>
        <taxon>Eukaryota</taxon>
        <taxon>Metazoa</taxon>
        <taxon>Cnidaria</taxon>
        <taxon>Anthozoa</taxon>
        <taxon>Hexacorallia</taxon>
        <taxon>Scleractinia</taxon>
        <taxon>Astrocoeniina</taxon>
        <taxon>Acroporidae</taxon>
        <taxon>Acropora</taxon>
    </lineage>
</organism>
<dbReference type="InterPro" id="IPR042558">
    <property type="entry name" value="Gln-tRNA-synth_Ib_RNA-bd_N_1"/>
</dbReference>
<feature type="repeat" description="TPR" evidence="11">
    <location>
        <begin position="689"/>
        <end position="722"/>
    </location>
</feature>
<evidence type="ECO:0000256" key="8">
    <source>
        <dbReference type="ARBA" id="ARBA00030466"/>
    </source>
</evidence>
<dbReference type="InterPro" id="IPR011990">
    <property type="entry name" value="TPR-like_helical_dom_sf"/>
</dbReference>
<feature type="domain" description="Glutamyl/glutaminyl-tRNA synthetase class Ib catalytic" evidence="13">
    <location>
        <begin position="1299"/>
        <end position="1531"/>
    </location>
</feature>
<evidence type="ECO:0000259" key="14">
    <source>
        <dbReference type="Pfam" id="PF03950"/>
    </source>
</evidence>
<evidence type="ECO:0000256" key="7">
    <source>
        <dbReference type="ARBA" id="ARBA00023146"/>
    </source>
</evidence>
<dbReference type="FunFam" id="3.40.50.620:FF:000037">
    <property type="entry name" value="Glutamine--tRNA ligase cytoplasmic"/>
    <property type="match status" value="1"/>
</dbReference>
<feature type="repeat" description="TPR" evidence="11">
    <location>
        <begin position="529"/>
        <end position="562"/>
    </location>
</feature>
<evidence type="ECO:0000256" key="5">
    <source>
        <dbReference type="ARBA" id="ARBA00022840"/>
    </source>
</evidence>
<feature type="domain" description="Glutaminyl-tRNA synthetase class Ib non-specific RNA-binding" evidence="16">
    <location>
        <begin position="1008"/>
        <end position="1165"/>
    </location>
</feature>
<evidence type="ECO:0000259" key="16">
    <source>
        <dbReference type="Pfam" id="PF04558"/>
    </source>
</evidence>